<name>A0ABP9L237_9NOCA</name>
<keyword evidence="2" id="KW-0812">Transmembrane</keyword>
<comment type="caution">
    <text evidence="3">The sequence shown here is derived from an EMBL/GenBank/DDBJ whole genome shotgun (WGS) entry which is preliminary data.</text>
</comment>
<feature type="transmembrane region" description="Helical" evidence="2">
    <location>
        <begin position="70"/>
        <end position="90"/>
    </location>
</feature>
<dbReference type="EMBL" id="BAABJM010000010">
    <property type="protein sequence ID" value="GAA5069609.1"/>
    <property type="molecule type" value="Genomic_DNA"/>
</dbReference>
<evidence type="ECO:0000256" key="2">
    <source>
        <dbReference type="SAM" id="Phobius"/>
    </source>
</evidence>
<sequence>MHKRLRPQDRTGRSTNRLPLPGFSSASSTASTGRTGAGGIRDPWWALPLVLIVGLAATLAVGALHNAGLTGLLIFGALVAVLACAATLTADSLRDYDRLAGMVTTTGATGTPGWQCTADCECHQRVAADWFDEPQWTSTVQPQEGGRGPVGL</sequence>
<evidence type="ECO:0000313" key="3">
    <source>
        <dbReference type="EMBL" id="GAA5069609.1"/>
    </source>
</evidence>
<evidence type="ECO:0000256" key="1">
    <source>
        <dbReference type="SAM" id="MobiDB-lite"/>
    </source>
</evidence>
<keyword evidence="2" id="KW-1133">Transmembrane helix</keyword>
<feature type="compositionally biased region" description="Basic and acidic residues" evidence="1">
    <location>
        <begin position="1"/>
        <end position="12"/>
    </location>
</feature>
<reference evidence="4" key="1">
    <citation type="journal article" date="2019" name="Int. J. Syst. Evol. Microbiol.">
        <title>The Global Catalogue of Microorganisms (GCM) 10K type strain sequencing project: providing services to taxonomists for standard genome sequencing and annotation.</title>
        <authorList>
            <consortium name="The Broad Institute Genomics Platform"/>
            <consortium name="The Broad Institute Genome Sequencing Center for Infectious Disease"/>
            <person name="Wu L."/>
            <person name="Ma J."/>
        </authorList>
    </citation>
    <scope>NUCLEOTIDE SEQUENCE [LARGE SCALE GENOMIC DNA]</scope>
    <source>
        <strain evidence="4">JCM 18298</strain>
    </source>
</reference>
<accession>A0ABP9L237</accession>
<protein>
    <submittedName>
        <fullName evidence="3">Uncharacterized protein</fullName>
    </submittedName>
</protein>
<keyword evidence="2" id="KW-0472">Membrane</keyword>
<proteinExistence type="predicted"/>
<feature type="compositionally biased region" description="Low complexity" evidence="1">
    <location>
        <begin position="22"/>
        <end position="34"/>
    </location>
</feature>
<feature type="transmembrane region" description="Helical" evidence="2">
    <location>
        <begin position="44"/>
        <end position="64"/>
    </location>
</feature>
<gene>
    <name evidence="3" type="ORF">GCM10023318_61100</name>
</gene>
<keyword evidence="4" id="KW-1185">Reference proteome</keyword>
<feature type="region of interest" description="Disordered" evidence="1">
    <location>
        <begin position="1"/>
        <end position="35"/>
    </location>
</feature>
<evidence type="ECO:0000313" key="4">
    <source>
        <dbReference type="Proteomes" id="UP001500603"/>
    </source>
</evidence>
<dbReference type="Proteomes" id="UP001500603">
    <property type="component" value="Unassembled WGS sequence"/>
</dbReference>
<organism evidence="3 4">
    <name type="scientific">Nocardia callitridis</name>
    <dbReference type="NCBI Taxonomy" id="648753"/>
    <lineage>
        <taxon>Bacteria</taxon>
        <taxon>Bacillati</taxon>
        <taxon>Actinomycetota</taxon>
        <taxon>Actinomycetes</taxon>
        <taxon>Mycobacteriales</taxon>
        <taxon>Nocardiaceae</taxon>
        <taxon>Nocardia</taxon>
    </lineage>
</organism>